<dbReference type="EMBL" id="LDEV01000453">
    <property type="protein sequence ID" value="KLJ13227.1"/>
    <property type="molecule type" value="Genomic_DNA"/>
</dbReference>
<dbReference type="STRING" id="2060906.A0A0H1BQA0"/>
<accession>A0A0H1BQA0</accession>
<dbReference type="Proteomes" id="UP000053573">
    <property type="component" value="Unassembled WGS sequence"/>
</dbReference>
<evidence type="ECO:0000313" key="2">
    <source>
        <dbReference type="EMBL" id="KLJ13227.1"/>
    </source>
</evidence>
<feature type="region of interest" description="Disordered" evidence="1">
    <location>
        <begin position="154"/>
        <end position="178"/>
    </location>
</feature>
<proteinExistence type="predicted"/>
<comment type="caution">
    <text evidence="2">The sequence shown here is derived from an EMBL/GenBank/DDBJ whole genome shotgun (WGS) entry which is preliminary data.</text>
</comment>
<protein>
    <submittedName>
        <fullName evidence="2">Uncharacterized protein</fullName>
    </submittedName>
</protein>
<gene>
    <name evidence="2" type="ORF">EMPG_11839</name>
</gene>
<reference evidence="3" key="1">
    <citation type="journal article" date="2015" name="PLoS Genet.">
        <title>The dynamic genome and transcriptome of the human fungal pathogen Blastomyces and close relative Emmonsia.</title>
        <authorList>
            <person name="Munoz J.F."/>
            <person name="Gauthier G.M."/>
            <person name="Desjardins C.A."/>
            <person name="Gallo J.E."/>
            <person name="Holder J."/>
            <person name="Sullivan T.D."/>
            <person name="Marty A.J."/>
            <person name="Carmen J.C."/>
            <person name="Chen Z."/>
            <person name="Ding L."/>
            <person name="Gujja S."/>
            <person name="Magrini V."/>
            <person name="Misas E."/>
            <person name="Mitreva M."/>
            <person name="Priest M."/>
            <person name="Saif S."/>
            <person name="Whiston E.A."/>
            <person name="Young S."/>
            <person name="Zeng Q."/>
            <person name="Goldman W.E."/>
            <person name="Mardis E.R."/>
            <person name="Taylor J.W."/>
            <person name="McEwen J.G."/>
            <person name="Clay O.K."/>
            <person name="Klein B.S."/>
            <person name="Cuomo C.A."/>
        </authorList>
    </citation>
    <scope>NUCLEOTIDE SEQUENCE [LARGE SCALE GENOMIC DNA]</scope>
    <source>
        <strain evidence="3">UAMH 139</strain>
    </source>
</reference>
<organism evidence="2 3">
    <name type="scientific">Blastomyces silverae</name>
    <dbReference type="NCBI Taxonomy" id="2060906"/>
    <lineage>
        <taxon>Eukaryota</taxon>
        <taxon>Fungi</taxon>
        <taxon>Dikarya</taxon>
        <taxon>Ascomycota</taxon>
        <taxon>Pezizomycotina</taxon>
        <taxon>Eurotiomycetes</taxon>
        <taxon>Eurotiomycetidae</taxon>
        <taxon>Onygenales</taxon>
        <taxon>Ajellomycetaceae</taxon>
        <taxon>Blastomyces</taxon>
    </lineage>
</organism>
<keyword evidence="3" id="KW-1185">Reference proteome</keyword>
<evidence type="ECO:0000313" key="3">
    <source>
        <dbReference type="Proteomes" id="UP000053573"/>
    </source>
</evidence>
<name>A0A0H1BQA0_9EURO</name>
<dbReference type="OrthoDB" id="2103397at2759"/>
<evidence type="ECO:0000256" key="1">
    <source>
        <dbReference type="SAM" id="MobiDB-lite"/>
    </source>
</evidence>
<sequence length="364" mass="41000">MAPKRFTISIDWLQENLFSTVKSGKKDANEALEELEKYLTDITSKHPEHIRAGSLKGDVTIMEMLNLSYTTDGSLWSLPDKTGHSPTQLLRKSVSHFLISRSETHDTMPQVDSLEELRFASARSDTSEAYARCALNLILVSCIAQEKRVAEEERAKDIQSQVPLHPPENRPRTPEPPAPVLLKYETELSFPVSVREKQKILVGKADYTLWYDVTETMGANLVVVEAKMQFSAGSAVPQLIAYMGIVHRTRKLNGKRNAVVYGIASDGMEFRFYCINNNSELKQQLRKSAIYMWDVDANVIISFIRFIIRAAILESLFTTPYSGNKRESTLSTFEGAGGSSNFDFITLPGDLIFEEPNDETIMLF</sequence>
<dbReference type="AlphaFoldDB" id="A0A0H1BQA0"/>